<protein>
    <submittedName>
        <fullName evidence="1">Similarity. Hypothetical start</fullName>
    </submittedName>
</protein>
<evidence type="ECO:0000313" key="1">
    <source>
        <dbReference type="EMBL" id="CAO88182.1"/>
    </source>
</evidence>
<proteinExistence type="predicted"/>
<dbReference type="EMBL" id="AM778943">
    <property type="protein sequence ID" value="CAO88182.1"/>
    <property type="molecule type" value="Genomic_DNA"/>
</dbReference>
<sequence>MRIFLAMIVQNQANKGNFWGWLFIRKLLIGGVKQTI</sequence>
<reference evidence="1" key="1">
    <citation type="submission" date="2007-08" db="EMBL/GenBank/DDBJ databases">
        <authorList>
            <person name="Frangeul L."/>
        </authorList>
    </citation>
    <scope>NUCLEOTIDE SEQUENCE</scope>
    <source>
        <strain evidence="1">PCC 7806</strain>
    </source>
</reference>
<accession>A8YHE9</accession>
<organism evidence="1">
    <name type="scientific">Microcystis aeruginosa (strain PCC 7806)</name>
    <dbReference type="NCBI Taxonomy" id="267872"/>
    <lineage>
        <taxon>Bacteria</taxon>
        <taxon>Bacillati</taxon>
        <taxon>Cyanobacteriota</taxon>
        <taxon>Cyanophyceae</taxon>
        <taxon>Oscillatoriophycideae</taxon>
        <taxon>Chroococcales</taxon>
        <taxon>Microcystaceae</taxon>
        <taxon>Microcystis</taxon>
    </lineage>
</organism>
<dbReference type="AlphaFoldDB" id="A8YHE9"/>
<gene>
    <name evidence="1" type="ORF">IPF_5787</name>
</gene>
<name>A8YHE9_MICA7</name>